<proteinExistence type="predicted"/>
<sequence length="599" mass="65963">MNKYIILFFIGILSVISSCQKNDIEDNIGFLRIDVESNSYVDVNSRIIDEYNPKQLAVKIKNSKGETVKSVDDYSELSGQQIALAPDTYTIEASSYGFDGSESGRNIPYYYGSTSIQVQKSKEVTANIECTLANVKVMVNFDEKFAEVFKSANVLVSSVKQGVDSQNFEMGQDNEEAYFPVADLNAKITVVNNSGETYSSDTPINGVKARKFYILNFKLAETDNGNIGGVNVSVDGTETIYTFTFNVATSGKTSLFVDNVNAWSNFAFVSGSAITQDEVLDNSKMFFEYKKTSESEWTKVVADFSESSYSAQLDNLTPSTSYECRMSYQSEDNTYTSDSNTFTTESAAVLPNGNMDDWYKSDKTWYPVSEADYSSNGSFWDSSNPATTTGVGALVNKNPTQGNSTTVHTSGGQSAELKSQYASAFGIGKFAAASLYTGKFNSLVGANGAKIDFGQPFTSRPSALRGWFHYTNGKIDYRGDNTPEGVAEKGTDDLCSIYMAIAKQPHQLDNTQVSTFFDFENDPNIIAYGSLPDSEAVSTNGEWKEFNVELTYKDKTPLDQYYLIIVCSSSKYGDYFTGSTGSTMYIDDMELVYDVPAFK</sequence>
<dbReference type="Pfam" id="PF13201">
    <property type="entry name" value="PCMD"/>
    <property type="match status" value="1"/>
</dbReference>
<protein>
    <submittedName>
        <fullName evidence="2">PCMD domain-containing protein</fullName>
    </submittedName>
</protein>
<reference evidence="2" key="2">
    <citation type="submission" date="2021-04" db="EMBL/GenBank/DDBJ databases">
        <authorList>
            <person name="Gilroy R."/>
        </authorList>
    </citation>
    <scope>NUCLEOTIDE SEQUENCE</scope>
    <source>
        <strain evidence="2">G4-2901</strain>
    </source>
</reference>
<accession>A0A948TBR9</accession>
<dbReference type="InterPro" id="IPR027840">
    <property type="entry name" value="DUF4493"/>
</dbReference>
<dbReference type="Gene3D" id="2.60.120.890">
    <property type="entry name" value="BT2081, beta-jelly-roll domain"/>
    <property type="match status" value="1"/>
</dbReference>
<dbReference type="Gene3D" id="2.60.40.10">
    <property type="entry name" value="Immunoglobulins"/>
    <property type="match status" value="1"/>
</dbReference>
<evidence type="ECO:0000313" key="3">
    <source>
        <dbReference type="Proteomes" id="UP000783796"/>
    </source>
</evidence>
<reference evidence="2" key="1">
    <citation type="journal article" date="2021" name="PeerJ">
        <title>Extensive microbial diversity within the chicken gut microbiome revealed by metagenomics and culture.</title>
        <authorList>
            <person name="Gilroy R."/>
            <person name="Ravi A."/>
            <person name="Getino M."/>
            <person name="Pursley I."/>
            <person name="Horton D.L."/>
            <person name="Alikhan N.F."/>
            <person name="Baker D."/>
            <person name="Gharbi K."/>
            <person name="Hall N."/>
            <person name="Watson M."/>
            <person name="Adriaenssens E.M."/>
            <person name="Foster-Nyarko E."/>
            <person name="Jarju S."/>
            <person name="Secka A."/>
            <person name="Antonio M."/>
            <person name="Oren A."/>
            <person name="Chaudhuri R.R."/>
            <person name="La Ragione R."/>
            <person name="Hildebrand F."/>
            <person name="Pallen M.J."/>
        </authorList>
    </citation>
    <scope>NUCLEOTIDE SEQUENCE</scope>
    <source>
        <strain evidence="2">G4-2901</strain>
    </source>
</reference>
<evidence type="ECO:0000259" key="1">
    <source>
        <dbReference type="Pfam" id="PF13201"/>
    </source>
</evidence>
<feature type="domain" description="Putative carbohydrate metabolism" evidence="1">
    <location>
        <begin position="356"/>
        <end position="592"/>
    </location>
</feature>
<gene>
    <name evidence="2" type="ORF">H9777_07995</name>
</gene>
<dbReference type="InterPro" id="IPR025112">
    <property type="entry name" value="PCMD"/>
</dbReference>
<dbReference type="EMBL" id="JAHLFW010000070">
    <property type="protein sequence ID" value="MBU3838238.1"/>
    <property type="molecule type" value="Genomic_DNA"/>
</dbReference>
<evidence type="ECO:0000313" key="2">
    <source>
        <dbReference type="EMBL" id="MBU3838238.1"/>
    </source>
</evidence>
<dbReference type="Pfam" id="PF14900">
    <property type="entry name" value="DUF4493"/>
    <property type="match status" value="1"/>
</dbReference>
<comment type="caution">
    <text evidence="2">The sequence shown here is derived from an EMBL/GenBank/DDBJ whole genome shotgun (WGS) entry which is preliminary data.</text>
</comment>
<dbReference type="InterPro" id="IPR038653">
    <property type="entry name" value="Put_CMD_sf"/>
</dbReference>
<name>A0A948TBR9_9BACT</name>
<dbReference type="AlphaFoldDB" id="A0A948TBR9"/>
<dbReference type="InterPro" id="IPR013783">
    <property type="entry name" value="Ig-like_fold"/>
</dbReference>
<organism evidence="2 3">
    <name type="scientific">Candidatus Phocaeicola faecigallinarum</name>
    <dbReference type="NCBI Taxonomy" id="2838732"/>
    <lineage>
        <taxon>Bacteria</taxon>
        <taxon>Pseudomonadati</taxon>
        <taxon>Bacteroidota</taxon>
        <taxon>Bacteroidia</taxon>
        <taxon>Bacteroidales</taxon>
        <taxon>Bacteroidaceae</taxon>
        <taxon>Phocaeicola</taxon>
    </lineage>
</organism>
<dbReference type="Proteomes" id="UP000783796">
    <property type="component" value="Unassembled WGS sequence"/>
</dbReference>
<dbReference type="PROSITE" id="PS51257">
    <property type="entry name" value="PROKAR_LIPOPROTEIN"/>
    <property type="match status" value="1"/>
</dbReference>